<dbReference type="Pfam" id="PF20710">
    <property type="entry name" value="DUF6824"/>
    <property type="match status" value="2"/>
</dbReference>
<feature type="region of interest" description="Disordered" evidence="1">
    <location>
        <begin position="855"/>
        <end position="876"/>
    </location>
</feature>
<feature type="domain" description="DUF6824" evidence="2">
    <location>
        <begin position="583"/>
        <end position="667"/>
    </location>
</feature>
<name>A0A448Z0E2_9STRA</name>
<feature type="compositionally biased region" description="Basic and acidic residues" evidence="1">
    <location>
        <begin position="929"/>
        <end position="959"/>
    </location>
</feature>
<feature type="compositionally biased region" description="Basic and acidic residues" evidence="1">
    <location>
        <begin position="855"/>
        <end position="867"/>
    </location>
</feature>
<dbReference type="PANTHER" id="PTHR13328:SF4">
    <property type="entry name" value="NEGATIVE ELONGATION FACTOR A"/>
    <property type="match status" value="1"/>
</dbReference>
<dbReference type="OrthoDB" id="44738at2759"/>
<feature type="compositionally biased region" description="Basic and acidic residues" evidence="1">
    <location>
        <begin position="665"/>
        <end position="687"/>
    </location>
</feature>
<dbReference type="PANTHER" id="PTHR13328">
    <property type="entry name" value="NEGATIVE ELONGATION FACTOR A NELF-A"/>
    <property type="match status" value="1"/>
</dbReference>
<feature type="domain" description="DUF6824" evidence="2">
    <location>
        <begin position="773"/>
        <end position="858"/>
    </location>
</feature>
<dbReference type="InterPro" id="IPR052828">
    <property type="entry name" value="NELF-A_domain"/>
</dbReference>
<proteinExistence type="predicted"/>
<dbReference type="Proteomes" id="UP000291116">
    <property type="component" value="Unassembled WGS sequence"/>
</dbReference>
<feature type="region of interest" description="Disordered" evidence="1">
    <location>
        <begin position="95"/>
        <end position="133"/>
    </location>
</feature>
<feature type="region of interest" description="Disordered" evidence="1">
    <location>
        <begin position="657"/>
        <end position="702"/>
    </location>
</feature>
<accession>A0A448Z0E2</accession>
<feature type="compositionally biased region" description="Pro residues" evidence="1">
    <location>
        <begin position="7"/>
        <end position="20"/>
    </location>
</feature>
<dbReference type="InterPro" id="IPR049227">
    <property type="entry name" value="DUF6824"/>
</dbReference>
<keyword evidence="4" id="KW-1185">Reference proteome</keyword>
<feature type="compositionally biased region" description="Low complexity" evidence="1">
    <location>
        <begin position="235"/>
        <end position="246"/>
    </location>
</feature>
<evidence type="ECO:0000259" key="2">
    <source>
        <dbReference type="Pfam" id="PF20710"/>
    </source>
</evidence>
<evidence type="ECO:0000313" key="3">
    <source>
        <dbReference type="EMBL" id="VEU35508.1"/>
    </source>
</evidence>
<feature type="compositionally biased region" description="Pro residues" evidence="1">
    <location>
        <begin position="101"/>
        <end position="118"/>
    </location>
</feature>
<sequence length="959" mass="100490">MAENGEGPPPPMAPAAPAPAPAYAEMAAAEASASASTAPPSGGSAAPLPAANAAGAPPAVTPVATAPPPLPVAQAAAAATAAQAAVPQAAAAAATQAATPVHPPQTPTPTPVPVPVPGLAPQTPATTPAPPSDPIAAAVAAAATAAAAGMATPHASAVATPTSSAPTPVPTKIITAVPLPEPERDPNVPNDRDAVVGEEGYRGTMLLKDLVHLHYFLWKKERQPQTTAAAKEDAAGAPASSEAPGEVVKAEAPSENGVDASAKATAETKPEPPATPPTKVVPPTEAKDVEQLAARLTELFTHGRRYELSGLKDVPTPFFKLDGRFFEKVPPPSTGMETDNAQRFKRLDENGARAYVSGLILKSFAELAARDNAEPEPPVGASEDLRDATGKREPAAICRSVDTLFANLGDGKPGDEAPADPRPYDVIFLPVQTPWEENMNYEHSSGNKNLLYLASQHVSVDTKRSLSRVKAAFALITAKIQVTSGSELVTKDQRFVILRNTGDKGQNQWENMDRNDLAEFAAIFVFEVYLEKRIYDETSLGNNVHAGTPVTPVSTQAAMKDLLSPSDANKPSDVPIPHPTTHDVLFGRGGMTNGHAGNRRFRDIIALHRPDYVRATKMDKPNVARKIVRAIRQGNPPGRFLRKGTDNMWRDVGDKIAAEKTSQGLRERSNAEKRQRSAMRESLRIGQRDSLGGESADGTPGGKKLKLDAAAIAMGMGGALNGNIVPITLSAKKSAGAKRKQKGINGTEDEASTESLPPNAVDRDGNIIVTDHDILCGRGGLTNHHKGNKRFRDIVALHRPDYVRAPKIQKPSVARVIVRAIRNGDPPGRFLKKDATTGKWFDIGDKKAAEKTSQALREKSDEEKEGKVPPGFTSPTLHIVPTATAAAAATNVDATLTDAAVQAAVAATQAKLGTDTGAEAAIAFAAAAKSEETKGEESKGGLAVKQEDVETANESHVEV</sequence>
<feature type="compositionally biased region" description="Low complexity" evidence="1">
    <location>
        <begin position="21"/>
        <end position="64"/>
    </location>
</feature>
<feature type="region of interest" description="Disordered" evidence="1">
    <location>
        <begin position="733"/>
        <end position="764"/>
    </location>
</feature>
<gene>
    <name evidence="3" type="ORF">PSNMU_V1.4_AUG-EV-PASAV3_0021580</name>
</gene>
<protein>
    <recommendedName>
        <fullName evidence="2">DUF6824 domain-containing protein</fullName>
    </recommendedName>
</protein>
<evidence type="ECO:0000256" key="1">
    <source>
        <dbReference type="SAM" id="MobiDB-lite"/>
    </source>
</evidence>
<feature type="region of interest" description="Disordered" evidence="1">
    <location>
        <begin position="1"/>
        <end position="69"/>
    </location>
</feature>
<feature type="region of interest" description="Disordered" evidence="1">
    <location>
        <begin position="227"/>
        <end position="285"/>
    </location>
</feature>
<feature type="compositionally biased region" description="Pro residues" evidence="1">
    <location>
        <begin position="271"/>
        <end position="280"/>
    </location>
</feature>
<reference evidence="3 4" key="1">
    <citation type="submission" date="2019-01" db="EMBL/GenBank/DDBJ databases">
        <authorList>
            <person name="Ferrante I. M."/>
        </authorList>
    </citation>
    <scope>NUCLEOTIDE SEQUENCE [LARGE SCALE GENOMIC DNA]</scope>
    <source>
        <strain evidence="3 4">B856</strain>
    </source>
</reference>
<evidence type="ECO:0000313" key="4">
    <source>
        <dbReference type="Proteomes" id="UP000291116"/>
    </source>
</evidence>
<dbReference type="EMBL" id="CAACVS010000060">
    <property type="protein sequence ID" value="VEU35508.1"/>
    <property type="molecule type" value="Genomic_DNA"/>
</dbReference>
<dbReference type="AlphaFoldDB" id="A0A448Z0E2"/>
<organism evidence="3 4">
    <name type="scientific">Pseudo-nitzschia multistriata</name>
    <dbReference type="NCBI Taxonomy" id="183589"/>
    <lineage>
        <taxon>Eukaryota</taxon>
        <taxon>Sar</taxon>
        <taxon>Stramenopiles</taxon>
        <taxon>Ochrophyta</taxon>
        <taxon>Bacillariophyta</taxon>
        <taxon>Bacillariophyceae</taxon>
        <taxon>Bacillariophycidae</taxon>
        <taxon>Bacillariales</taxon>
        <taxon>Bacillariaceae</taxon>
        <taxon>Pseudo-nitzschia</taxon>
    </lineage>
</organism>
<feature type="region of interest" description="Disordered" evidence="1">
    <location>
        <begin position="928"/>
        <end position="959"/>
    </location>
</feature>